<feature type="compositionally biased region" description="Basic and acidic residues" evidence="6">
    <location>
        <begin position="593"/>
        <end position="602"/>
    </location>
</feature>
<dbReference type="InterPro" id="IPR050660">
    <property type="entry name" value="NEK_Ser/Thr_kinase"/>
</dbReference>
<dbReference type="PROSITE" id="PS00108">
    <property type="entry name" value="PROTEIN_KINASE_ST"/>
    <property type="match status" value="1"/>
</dbReference>
<dbReference type="InterPro" id="IPR000719">
    <property type="entry name" value="Prot_kinase_dom"/>
</dbReference>
<keyword evidence="3" id="KW-0547">Nucleotide-binding</keyword>
<dbReference type="PANTHER" id="PTHR43671">
    <property type="entry name" value="SERINE/THREONINE-PROTEIN KINASE NEK"/>
    <property type="match status" value="1"/>
</dbReference>
<dbReference type="CDD" id="cd14014">
    <property type="entry name" value="STKc_PknB_like"/>
    <property type="match status" value="1"/>
</dbReference>
<dbReference type="EMBL" id="FOIB01000014">
    <property type="protein sequence ID" value="SEU39633.1"/>
    <property type="molecule type" value="Genomic_DNA"/>
</dbReference>
<proteinExistence type="predicted"/>
<keyword evidence="4 8" id="KW-0418">Kinase</keyword>
<evidence type="ECO:0000256" key="6">
    <source>
        <dbReference type="SAM" id="MobiDB-lite"/>
    </source>
</evidence>
<evidence type="ECO:0000256" key="2">
    <source>
        <dbReference type="ARBA" id="ARBA00022679"/>
    </source>
</evidence>
<dbReference type="InterPro" id="IPR011009">
    <property type="entry name" value="Kinase-like_dom_sf"/>
</dbReference>
<feature type="region of interest" description="Disordered" evidence="6">
    <location>
        <begin position="580"/>
        <end position="602"/>
    </location>
</feature>
<dbReference type="PROSITE" id="PS50011">
    <property type="entry name" value="PROTEIN_KINASE_DOM"/>
    <property type="match status" value="1"/>
</dbReference>
<evidence type="ECO:0000256" key="4">
    <source>
        <dbReference type="ARBA" id="ARBA00022777"/>
    </source>
</evidence>
<keyword evidence="8" id="KW-0723">Serine/threonine-protein kinase</keyword>
<dbReference type="PANTHER" id="PTHR43671:SF13">
    <property type="entry name" value="SERINE_THREONINE-PROTEIN KINASE NEK2"/>
    <property type="match status" value="1"/>
</dbReference>
<feature type="compositionally biased region" description="Basic and acidic residues" evidence="6">
    <location>
        <begin position="477"/>
        <end position="491"/>
    </location>
</feature>
<dbReference type="Pfam" id="PF00069">
    <property type="entry name" value="Pkinase"/>
    <property type="match status" value="1"/>
</dbReference>
<sequence length="602" mass="66884">MTTGHPLALRPGMKVGPWRVRARLGQGAFGAVFQVEQGGRLHALKFALRGPGSEDLDRTDARAVRELACLLHAVHPHVVRVWAHGRWPDVRTGYHYVVLDYVEGATLATWVKREAPSARRVARLFSQLAWTLGELHSRHVFHRDLKPSNILVRASDESPVLVDFGSANHAESQPLTEGPLPPGTPQYRSPEALRFHREHHAQRAARYAFRATDDLYALGVSLHEMLTGAPAFSLTLPREVLSEHIETRMPAPASSLNERVPTELDAITQRLLRKKPEERFQEGGSLHAALEAALRSATPEWDRPLFPRTPSPPDSEVNRRKVSPGDASESPWPVRLARRHLRHATSSGGSRARSGSEGAHLHSVVPREEAPLRASTPSESVHSYEHTVDPQEEAPPLAKPPSESAHSHERGEDPREDARPSSRTHPESAHSHERGEDPREDARPSSRTHPESAHSHERGEDPRAGGRPRTRVSSEGTHTHEHAVDPREAARRRGRTPSEGAHAHPRSAHPRSTPPRGTRALPRRITPTEEALALAWLRRVDPAHWSRARKLWVAGTWLGLLFLFAGTFAALRCTLESALESSAHPGASLQSPRPERIRDRRP</sequence>
<dbReference type="Gene3D" id="3.30.200.20">
    <property type="entry name" value="Phosphorylase Kinase, domain 1"/>
    <property type="match status" value="1"/>
</dbReference>
<evidence type="ECO:0000313" key="8">
    <source>
        <dbReference type="EMBL" id="SEU39633.1"/>
    </source>
</evidence>
<organism evidence="8 9">
    <name type="scientific">Myxococcus fulvus</name>
    <dbReference type="NCBI Taxonomy" id="33"/>
    <lineage>
        <taxon>Bacteria</taxon>
        <taxon>Pseudomonadati</taxon>
        <taxon>Myxococcota</taxon>
        <taxon>Myxococcia</taxon>
        <taxon>Myxococcales</taxon>
        <taxon>Cystobacterineae</taxon>
        <taxon>Myxococcaceae</taxon>
        <taxon>Myxococcus</taxon>
    </lineage>
</organism>
<dbReference type="GO" id="GO:0004674">
    <property type="term" value="F:protein serine/threonine kinase activity"/>
    <property type="evidence" value="ECO:0007669"/>
    <property type="project" value="UniProtKB-KW"/>
</dbReference>
<evidence type="ECO:0000256" key="1">
    <source>
        <dbReference type="ARBA" id="ARBA00012513"/>
    </source>
</evidence>
<dbReference type="InterPro" id="IPR008271">
    <property type="entry name" value="Ser/Thr_kinase_AS"/>
</dbReference>
<feature type="compositionally biased region" description="Low complexity" evidence="6">
    <location>
        <begin position="346"/>
        <end position="358"/>
    </location>
</feature>
<dbReference type="SMART" id="SM00220">
    <property type="entry name" value="S_TKc"/>
    <property type="match status" value="1"/>
</dbReference>
<dbReference type="SUPFAM" id="SSF56112">
    <property type="entry name" value="Protein kinase-like (PK-like)"/>
    <property type="match status" value="1"/>
</dbReference>
<evidence type="ECO:0000256" key="5">
    <source>
        <dbReference type="ARBA" id="ARBA00022840"/>
    </source>
</evidence>
<protein>
    <recommendedName>
        <fullName evidence="1">non-specific serine/threonine protein kinase</fullName>
        <ecNumber evidence="1">2.7.11.1</ecNumber>
    </recommendedName>
</protein>
<evidence type="ECO:0000259" key="7">
    <source>
        <dbReference type="PROSITE" id="PS50011"/>
    </source>
</evidence>
<evidence type="ECO:0000256" key="3">
    <source>
        <dbReference type="ARBA" id="ARBA00022741"/>
    </source>
</evidence>
<dbReference type="RefSeq" id="WP_074958814.1">
    <property type="nucleotide sequence ID" value="NZ_FOIB01000014.1"/>
</dbReference>
<reference evidence="8 9" key="1">
    <citation type="submission" date="2016-10" db="EMBL/GenBank/DDBJ databases">
        <authorList>
            <person name="Varghese N."/>
            <person name="Submissions S."/>
        </authorList>
    </citation>
    <scope>NUCLEOTIDE SEQUENCE [LARGE SCALE GENOMIC DNA]</scope>
    <source>
        <strain evidence="8 9">DSM 16525</strain>
    </source>
</reference>
<feature type="region of interest" description="Disordered" evidence="6">
    <location>
        <begin position="300"/>
        <end position="524"/>
    </location>
</feature>
<comment type="caution">
    <text evidence="8">The sequence shown here is derived from an EMBL/GenBank/DDBJ whole genome shotgun (WGS) entry which is preliminary data.</text>
</comment>
<dbReference type="Proteomes" id="UP000183760">
    <property type="component" value="Unassembled WGS sequence"/>
</dbReference>
<feature type="compositionally biased region" description="Basic and acidic residues" evidence="6">
    <location>
        <begin position="405"/>
        <end position="464"/>
    </location>
</feature>
<evidence type="ECO:0000313" key="9">
    <source>
        <dbReference type="Proteomes" id="UP000183760"/>
    </source>
</evidence>
<name>A0ABY1CVX6_MYXFU</name>
<dbReference type="Gene3D" id="1.10.510.10">
    <property type="entry name" value="Transferase(Phosphotransferase) domain 1"/>
    <property type="match status" value="1"/>
</dbReference>
<keyword evidence="2" id="KW-0808">Transferase</keyword>
<gene>
    <name evidence="8" type="ORF">SAMN05443572_114140</name>
</gene>
<accession>A0ABY1CVX6</accession>
<feature type="domain" description="Protein kinase" evidence="7">
    <location>
        <begin position="18"/>
        <end position="290"/>
    </location>
</feature>
<keyword evidence="9" id="KW-1185">Reference proteome</keyword>
<dbReference type="EC" id="2.7.11.1" evidence="1"/>
<keyword evidence="5" id="KW-0067">ATP-binding</keyword>